<dbReference type="FunFam" id="1.20.1250.20:FF:000011">
    <property type="entry name" value="MFS multidrug transporter, putative"/>
    <property type="match status" value="1"/>
</dbReference>
<feature type="transmembrane region" description="Helical" evidence="7">
    <location>
        <begin position="186"/>
        <end position="206"/>
    </location>
</feature>
<feature type="transmembrane region" description="Helical" evidence="7">
    <location>
        <begin position="218"/>
        <end position="237"/>
    </location>
</feature>
<evidence type="ECO:0000256" key="5">
    <source>
        <dbReference type="ARBA" id="ARBA00022989"/>
    </source>
</evidence>
<name>A0A1V6TES6_9EURO</name>
<dbReference type="EMBL" id="MLQL01000009">
    <property type="protein sequence ID" value="OQE24875.1"/>
    <property type="molecule type" value="Genomic_DNA"/>
</dbReference>
<evidence type="ECO:0000313" key="10">
    <source>
        <dbReference type="Proteomes" id="UP000191342"/>
    </source>
</evidence>
<evidence type="ECO:0000256" key="6">
    <source>
        <dbReference type="ARBA" id="ARBA00023136"/>
    </source>
</evidence>
<dbReference type="GO" id="GO:0022857">
    <property type="term" value="F:transmembrane transporter activity"/>
    <property type="evidence" value="ECO:0007669"/>
    <property type="project" value="InterPro"/>
</dbReference>
<reference evidence="10" key="1">
    <citation type="journal article" date="2017" name="Nat. Microbiol.">
        <title>Global analysis of biosynthetic gene clusters reveals vast potential of secondary metabolite production in Penicillium species.</title>
        <authorList>
            <person name="Nielsen J.C."/>
            <person name="Grijseels S."/>
            <person name="Prigent S."/>
            <person name="Ji B."/>
            <person name="Dainat J."/>
            <person name="Nielsen K.F."/>
            <person name="Frisvad J.C."/>
            <person name="Workman M."/>
            <person name="Nielsen J."/>
        </authorList>
    </citation>
    <scope>NUCLEOTIDE SEQUENCE [LARGE SCALE GENOMIC DNA]</scope>
    <source>
        <strain evidence="10">IBT 14082</strain>
    </source>
</reference>
<dbReference type="InterPro" id="IPR011701">
    <property type="entry name" value="MFS"/>
</dbReference>
<protein>
    <recommendedName>
        <fullName evidence="8">Major facilitator superfamily (MFS) profile domain-containing protein</fullName>
    </recommendedName>
</protein>
<feature type="transmembrane region" description="Helical" evidence="7">
    <location>
        <begin position="519"/>
        <end position="541"/>
    </location>
</feature>
<dbReference type="InterPro" id="IPR020846">
    <property type="entry name" value="MFS_dom"/>
</dbReference>
<keyword evidence="6 7" id="KW-0472">Membrane</keyword>
<evidence type="ECO:0000256" key="7">
    <source>
        <dbReference type="SAM" id="Phobius"/>
    </source>
</evidence>
<dbReference type="CDD" id="cd17323">
    <property type="entry name" value="MFS_Tpo1_MDR_like"/>
    <property type="match status" value="1"/>
</dbReference>
<evidence type="ECO:0000256" key="1">
    <source>
        <dbReference type="ARBA" id="ARBA00004651"/>
    </source>
</evidence>
<keyword evidence="10" id="KW-1185">Reference proteome</keyword>
<dbReference type="InterPro" id="IPR036259">
    <property type="entry name" value="MFS_trans_sf"/>
</dbReference>
<dbReference type="Pfam" id="PF07690">
    <property type="entry name" value="MFS_1"/>
    <property type="match status" value="1"/>
</dbReference>
<evidence type="ECO:0000259" key="8">
    <source>
        <dbReference type="PROSITE" id="PS50850"/>
    </source>
</evidence>
<dbReference type="Gene3D" id="1.20.1250.20">
    <property type="entry name" value="MFS general substrate transporter like domains"/>
    <property type="match status" value="1"/>
</dbReference>
<keyword evidence="3" id="KW-1003">Cell membrane</keyword>
<evidence type="ECO:0000256" key="3">
    <source>
        <dbReference type="ARBA" id="ARBA00022475"/>
    </source>
</evidence>
<dbReference type="AlphaFoldDB" id="A0A1V6TES6"/>
<dbReference type="Proteomes" id="UP000191342">
    <property type="component" value="Unassembled WGS sequence"/>
</dbReference>
<feature type="transmembrane region" description="Helical" evidence="7">
    <location>
        <begin position="306"/>
        <end position="326"/>
    </location>
</feature>
<dbReference type="PANTHER" id="PTHR23502:SF135">
    <property type="entry name" value="MAJOR FACILITATOR SUPERFAMILY (MFS) PROFILE DOMAIN-CONTAINING PROTEIN-RELATED"/>
    <property type="match status" value="1"/>
</dbReference>
<gene>
    <name evidence="9" type="ORF">PENFLA_c009G05990</name>
</gene>
<feature type="transmembrane region" description="Helical" evidence="7">
    <location>
        <begin position="553"/>
        <end position="573"/>
    </location>
</feature>
<feature type="transmembrane region" description="Helical" evidence="7">
    <location>
        <begin position="484"/>
        <end position="507"/>
    </location>
</feature>
<feature type="domain" description="Major facilitator superfamily (MFS) profile" evidence="8">
    <location>
        <begin position="149"/>
        <end position="579"/>
    </location>
</feature>
<evidence type="ECO:0000256" key="2">
    <source>
        <dbReference type="ARBA" id="ARBA00008335"/>
    </source>
</evidence>
<evidence type="ECO:0000256" key="4">
    <source>
        <dbReference type="ARBA" id="ARBA00022692"/>
    </source>
</evidence>
<evidence type="ECO:0000313" key="9">
    <source>
        <dbReference type="EMBL" id="OQE24875.1"/>
    </source>
</evidence>
<feature type="transmembrane region" description="Helical" evidence="7">
    <location>
        <begin position="377"/>
        <end position="400"/>
    </location>
</feature>
<keyword evidence="5 7" id="KW-1133">Transmembrane helix</keyword>
<feature type="transmembrane region" description="Helical" evidence="7">
    <location>
        <begin position="276"/>
        <end position="294"/>
    </location>
</feature>
<dbReference type="PROSITE" id="PS50850">
    <property type="entry name" value="MFS"/>
    <property type="match status" value="1"/>
</dbReference>
<dbReference type="PANTHER" id="PTHR23502">
    <property type="entry name" value="MAJOR FACILITATOR SUPERFAMILY"/>
    <property type="match status" value="1"/>
</dbReference>
<organism evidence="9 10">
    <name type="scientific">Penicillium flavigenum</name>
    <dbReference type="NCBI Taxonomy" id="254877"/>
    <lineage>
        <taxon>Eukaryota</taxon>
        <taxon>Fungi</taxon>
        <taxon>Dikarya</taxon>
        <taxon>Ascomycota</taxon>
        <taxon>Pezizomycotina</taxon>
        <taxon>Eurotiomycetes</taxon>
        <taxon>Eurotiomycetidae</taxon>
        <taxon>Eurotiales</taxon>
        <taxon>Aspergillaceae</taxon>
        <taxon>Penicillium</taxon>
    </lineage>
</organism>
<comment type="caution">
    <text evidence="9">The sequence shown here is derived from an EMBL/GenBank/DDBJ whole genome shotgun (WGS) entry which is preliminary data.</text>
</comment>
<sequence>MPWGGDNIALACSFSCSRSLRYALGGYRSSAEVASLYICFVSDGYLPWAVFAFNPHILLQFFQRCCGITITLYHRYPLPQDPTISLVTCNFCIPARRKRVVTFLKMSLDAETSALNIPVETKSGKGDVVDWDGPDDPANPRNWKKGLKLRHVLLVSAFTLYSNLAAVMFAPGAAELVEDFHVTSTIVASFTVSIYLLGYVFGPFLLSSMSEIYGRLIIYHLSNVGYLAFTIGCALSKDTAMFLVFRFICGCAASAPMVVGGGTIADLYQASERGKAMALFGLGPLLGPVIGPVIGGFVTEYLGWRWTFWLILILAGVVSMFALVFMRETFEPTLLERRASAMRQSTGNSQLRARTYNKDRTPSQILARAAVRPLKMLLSPIVLPLSLYCAFMFGLIYLLFTTFPAVFETTYHFATDISGLAYLGLGVGMIISIGLFAVLSDKLLKQPRQGTLERPELRLILMIWSSPIVPVGFFWYGWSADKVTHWIVPILGTMFIGLGAFLILMPAQLYLVDAFGSEAAASALATNTVLRSLFGALLPLAGPPMYESLGLGWGNSLLAFIGLAFAPLPFLFYKYGETLRTRFPTTL</sequence>
<comment type="subcellular location">
    <subcellularLocation>
        <location evidence="1">Cell membrane</location>
        <topology evidence="1">Multi-pass membrane protein</topology>
    </subcellularLocation>
</comment>
<keyword evidence="4 7" id="KW-0812">Transmembrane</keyword>
<dbReference type="SUPFAM" id="SSF103473">
    <property type="entry name" value="MFS general substrate transporter"/>
    <property type="match status" value="1"/>
</dbReference>
<accession>A0A1V6TES6</accession>
<dbReference type="STRING" id="254877.A0A1V6TES6"/>
<feature type="transmembrane region" description="Helical" evidence="7">
    <location>
        <begin position="243"/>
        <end position="264"/>
    </location>
</feature>
<comment type="similarity">
    <text evidence="2">Belongs to the major facilitator superfamily.</text>
</comment>
<dbReference type="OrthoDB" id="5296287at2759"/>
<proteinExistence type="inferred from homology"/>
<feature type="transmembrane region" description="Helical" evidence="7">
    <location>
        <begin position="420"/>
        <end position="439"/>
    </location>
</feature>
<feature type="transmembrane region" description="Helical" evidence="7">
    <location>
        <begin position="151"/>
        <end position="174"/>
    </location>
</feature>
<dbReference type="GO" id="GO:0005886">
    <property type="term" value="C:plasma membrane"/>
    <property type="evidence" value="ECO:0007669"/>
    <property type="project" value="UniProtKB-SubCell"/>
</dbReference>
<feature type="transmembrane region" description="Helical" evidence="7">
    <location>
        <begin position="459"/>
        <end position="478"/>
    </location>
</feature>